<feature type="region of interest" description="Disordered" evidence="3">
    <location>
        <begin position="57"/>
        <end position="79"/>
    </location>
</feature>
<evidence type="ECO:0000256" key="2">
    <source>
        <dbReference type="PIRSR" id="PIRSR605754-1"/>
    </source>
</evidence>
<dbReference type="Pfam" id="PF04203">
    <property type="entry name" value="Sortase"/>
    <property type="match status" value="1"/>
</dbReference>
<evidence type="ECO:0000256" key="1">
    <source>
        <dbReference type="ARBA" id="ARBA00022801"/>
    </source>
</evidence>
<dbReference type="Proteomes" id="UP000319837">
    <property type="component" value="Unassembled WGS sequence"/>
</dbReference>
<dbReference type="AlphaFoldDB" id="A0A553SIP2"/>
<organism evidence="4 5">
    <name type="scientific">Niallia circulans</name>
    <name type="common">Bacillus circulans</name>
    <dbReference type="NCBI Taxonomy" id="1397"/>
    <lineage>
        <taxon>Bacteria</taxon>
        <taxon>Bacillati</taxon>
        <taxon>Bacillota</taxon>
        <taxon>Bacilli</taxon>
        <taxon>Bacillales</taxon>
        <taxon>Bacillaceae</taxon>
        <taxon>Niallia</taxon>
    </lineage>
</organism>
<dbReference type="GO" id="GO:0016787">
    <property type="term" value="F:hydrolase activity"/>
    <property type="evidence" value="ECO:0007669"/>
    <property type="project" value="UniProtKB-KW"/>
</dbReference>
<comment type="caution">
    <text evidence="4">The sequence shown here is derived from an EMBL/GenBank/DDBJ whole genome shotgun (WGS) entry which is preliminary data.</text>
</comment>
<keyword evidence="1" id="KW-0378">Hydrolase</keyword>
<dbReference type="RefSeq" id="WP_185765238.1">
    <property type="nucleotide sequence ID" value="NZ_RIBP01000004.1"/>
</dbReference>
<dbReference type="InterPro" id="IPR005754">
    <property type="entry name" value="Sortase"/>
</dbReference>
<accession>A0A553SIP2</accession>
<feature type="active site" description="Proton donor/acceptor" evidence="2">
    <location>
        <position position="138"/>
    </location>
</feature>
<dbReference type="Gene3D" id="2.40.260.10">
    <property type="entry name" value="Sortase"/>
    <property type="match status" value="1"/>
</dbReference>
<dbReference type="SUPFAM" id="SSF63817">
    <property type="entry name" value="Sortase"/>
    <property type="match status" value="1"/>
</dbReference>
<reference evidence="5" key="1">
    <citation type="submission" date="2018-10" db="EMBL/GenBank/DDBJ databases">
        <title>FDA dAtabase for Regulatory Grade micrObial Sequences (FDA-ARGOS): Supporting development and validation of Infectious Disease Dx tests.</title>
        <authorList>
            <person name="Minogue T."/>
            <person name="Wolcott M."/>
            <person name="Wasieloski L."/>
            <person name="Aguilar W."/>
            <person name="Moore D."/>
            <person name="Tallon L."/>
            <person name="Sadzewicz L."/>
            <person name="Sengamalay N."/>
            <person name="Ott S."/>
            <person name="Godinez A."/>
            <person name="Nagaraj S."/>
            <person name="Vavikolanu K."/>
            <person name="Vyas G."/>
            <person name="Nadendla S."/>
            <person name="George J."/>
            <person name="Sichtig H."/>
        </authorList>
    </citation>
    <scope>NUCLEOTIDE SEQUENCE [LARGE SCALE GENOMIC DNA]</scope>
    <source>
        <strain evidence="5">FDAARGOS_343</strain>
    </source>
</reference>
<evidence type="ECO:0000313" key="5">
    <source>
        <dbReference type="Proteomes" id="UP000319837"/>
    </source>
</evidence>
<dbReference type="EMBL" id="RIBP01000004">
    <property type="protein sequence ID" value="TRZ36842.1"/>
    <property type="molecule type" value="Genomic_DNA"/>
</dbReference>
<dbReference type="NCBIfam" id="TIGR01076">
    <property type="entry name" value="sortase_fam"/>
    <property type="match status" value="1"/>
</dbReference>
<evidence type="ECO:0000313" key="4">
    <source>
        <dbReference type="EMBL" id="TRZ36842.1"/>
    </source>
</evidence>
<dbReference type="InterPro" id="IPR023365">
    <property type="entry name" value="Sortase_dom-sf"/>
</dbReference>
<dbReference type="CDD" id="cd05828">
    <property type="entry name" value="Sortase_D_1"/>
    <property type="match status" value="1"/>
</dbReference>
<protein>
    <submittedName>
        <fullName evidence="4">Class D sortase</fullName>
    </submittedName>
</protein>
<evidence type="ECO:0000256" key="3">
    <source>
        <dbReference type="SAM" id="MobiDB-lite"/>
    </source>
</evidence>
<proteinExistence type="predicted"/>
<name>A0A553SIP2_NIACI</name>
<sequence length="221" mass="24665">MRAANKNRRGNSRKQWILLSLTAAVILIGVWVASSNFYPFLKGYFLYKTEQVKADDLPKEEKAETPPQEEKEEPAKSEPLYTEMPAVGENMGELIIPKLDAVLPIIHGTDEDELEKGVGHFAGSVMPGENDNTVLSGHRDTVFRRLGEVGKGDLLTVKTSAGEFTYKVKRVRIVDKDDRTVIVPKPKATLTVTTCYPFNFIGDAPRRYILVADLVDEELNS</sequence>
<dbReference type="NCBIfam" id="NF033746">
    <property type="entry name" value="class_D_sortase"/>
    <property type="match status" value="1"/>
</dbReference>
<gene>
    <name evidence="4" type="ORF">CEQ21_15140</name>
</gene>
<dbReference type="InterPro" id="IPR053525">
    <property type="entry name" value="Sortase_D"/>
</dbReference>
<dbReference type="InterPro" id="IPR041999">
    <property type="entry name" value="Sortase_D_1"/>
</dbReference>
<feature type="active site" description="Acyl-thioester intermediate" evidence="2">
    <location>
        <position position="195"/>
    </location>
</feature>